<name>A0A074M7P6_ERYLO</name>
<organism evidence="2 3">
    <name type="scientific">Erythrobacter longus</name>
    <dbReference type="NCBI Taxonomy" id="1044"/>
    <lineage>
        <taxon>Bacteria</taxon>
        <taxon>Pseudomonadati</taxon>
        <taxon>Pseudomonadota</taxon>
        <taxon>Alphaproteobacteria</taxon>
        <taxon>Sphingomonadales</taxon>
        <taxon>Erythrobacteraceae</taxon>
        <taxon>Erythrobacter/Porphyrobacter group</taxon>
        <taxon>Erythrobacter</taxon>
    </lineage>
</organism>
<dbReference type="STRING" id="1044.EH31_14995"/>
<dbReference type="EMBL" id="JMIW01000007">
    <property type="protein sequence ID" value="KEO88745.1"/>
    <property type="molecule type" value="Genomic_DNA"/>
</dbReference>
<dbReference type="Gene3D" id="2.40.10.220">
    <property type="entry name" value="predicted glycosyltransferase like domains"/>
    <property type="match status" value="1"/>
</dbReference>
<gene>
    <name evidence="2" type="ORF">EH31_14995</name>
</gene>
<proteinExistence type="predicted"/>
<dbReference type="Proteomes" id="UP000027647">
    <property type="component" value="Unassembled WGS sequence"/>
</dbReference>
<dbReference type="GO" id="GO:0035438">
    <property type="term" value="F:cyclic-di-GMP binding"/>
    <property type="evidence" value="ECO:0007669"/>
    <property type="project" value="InterPro"/>
</dbReference>
<evidence type="ECO:0000259" key="1">
    <source>
        <dbReference type="Pfam" id="PF07238"/>
    </source>
</evidence>
<dbReference type="InterPro" id="IPR009875">
    <property type="entry name" value="PilZ_domain"/>
</dbReference>
<protein>
    <recommendedName>
        <fullName evidence="1">PilZ domain-containing protein</fullName>
    </recommendedName>
</protein>
<feature type="domain" description="PilZ" evidence="1">
    <location>
        <begin position="21"/>
        <end position="107"/>
    </location>
</feature>
<evidence type="ECO:0000313" key="3">
    <source>
        <dbReference type="Proteomes" id="UP000027647"/>
    </source>
</evidence>
<dbReference type="SUPFAM" id="SSF141371">
    <property type="entry name" value="PilZ domain-like"/>
    <property type="match status" value="1"/>
</dbReference>
<dbReference type="Pfam" id="PF07238">
    <property type="entry name" value="PilZ"/>
    <property type="match status" value="1"/>
</dbReference>
<comment type="caution">
    <text evidence="2">The sequence shown here is derived from an EMBL/GenBank/DDBJ whole genome shotgun (WGS) entry which is preliminary data.</text>
</comment>
<reference evidence="2 3" key="1">
    <citation type="submission" date="2014-04" db="EMBL/GenBank/DDBJ databases">
        <title>A comprehensive comparison of genomes of Erythrobacter spp. strains.</title>
        <authorList>
            <person name="Zheng Q."/>
        </authorList>
    </citation>
    <scope>NUCLEOTIDE SEQUENCE [LARGE SCALE GENOMIC DNA]</scope>
    <source>
        <strain evidence="2 3">DSM 6997</strain>
    </source>
</reference>
<sequence>MFAQTKVSKMRSLIKKEIVTRASQRVPTTAIGSCKTDGGVEWEVSFEDLSNGGCRVDDPDIKLALGSYVSLAIAGTGPHKAEVAWRQGDRVGLEFLRPLPPRVFKHLAAEEWELANHAHATDSTGLPVRRMI</sequence>
<keyword evidence="3" id="KW-1185">Reference proteome</keyword>
<evidence type="ECO:0000313" key="2">
    <source>
        <dbReference type="EMBL" id="KEO88745.1"/>
    </source>
</evidence>
<dbReference type="AlphaFoldDB" id="A0A074M7P6"/>
<accession>A0A074M7P6</accession>